<dbReference type="PANTHER" id="PTHR10625">
    <property type="entry name" value="HISTONE DEACETYLASE HDAC1-RELATED"/>
    <property type="match status" value="1"/>
</dbReference>
<evidence type="ECO:0000313" key="7">
    <source>
        <dbReference type="EMBL" id="ONG57288.1"/>
    </source>
</evidence>
<accession>A0A1V2H6S5</accession>
<dbReference type="PRINTS" id="PR01270">
    <property type="entry name" value="HDASUPER"/>
</dbReference>
<evidence type="ECO:0000256" key="1">
    <source>
        <dbReference type="ARBA" id="ARBA00001947"/>
    </source>
</evidence>
<dbReference type="RefSeq" id="WP_076956164.1">
    <property type="nucleotide sequence ID" value="NZ_MLCO01000027.1"/>
</dbReference>
<dbReference type="GO" id="GO:0016787">
    <property type="term" value="F:hydrolase activity"/>
    <property type="evidence" value="ECO:0007669"/>
    <property type="project" value="UniProtKB-KW"/>
</dbReference>
<evidence type="ECO:0000256" key="3">
    <source>
        <dbReference type="ARBA" id="ARBA00022723"/>
    </source>
</evidence>
<dbReference type="EMBL" id="MLCO01000027">
    <property type="protein sequence ID" value="ONG57288.1"/>
    <property type="molecule type" value="Genomic_DNA"/>
</dbReference>
<dbReference type="GO" id="GO:0046872">
    <property type="term" value="F:metal ion binding"/>
    <property type="evidence" value="ECO:0007669"/>
    <property type="project" value="UniProtKB-KW"/>
</dbReference>
<dbReference type="InterPro" id="IPR037138">
    <property type="entry name" value="His_deacetylse_dom_sf"/>
</dbReference>
<gene>
    <name evidence="7" type="ORF">BKE38_04370</name>
</gene>
<protein>
    <submittedName>
        <fullName evidence="7">Acetylpolyamine amidohydrolase</fullName>
    </submittedName>
</protein>
<comment type="caution">
    <text evidence="7">The sequence shown here is derived from an EMBL/GenBank/DDBJ whole genome shotgun (WGS) entry which is preliminary data.</text>
</comment>
<dbReference type="InterPro" id="IPR023696">
    <property type="entry name" value="Ureohydrolase_dom_sf"/>
</dbReference>
<evidence type="ECO:0000313" key="8">
    <source>
        <dbReference type="Proteomes" id="UP000188879"/>
    </source>
</evidence>
<evidence type="ECO:0000259" key="6">
    <source>
        <dbReference type="Pfam" id="PF00850"/>
    </source>
</evidence>
<sequence length="343" mass="35968">MRVFAHPDQSRHMPQFFLQRGQVRRNFEVPERAEALLAALHRLKVTVEDPGTVDPAALLAVHDAGYVAFLAEAAEAWAALPEKGPEVVANMHPSPEMLEQGAVMPDSVIGRAGWYTADTACPIGPGSWESIIGAASCALAAAKVAAGGGTAYALARPPGHHAYAARAGGHCYINNSALAAQALRDAGAARVAVIDIDAHHGNGTQGIFWRRGDVLTASVHGDPSGYYPWYVGHAGERGAGAGDGFNLNLPLPRDTADASWLDAVALAAQRARDFGAEALVIPLGFDASEHEPLSFLKVTEEGFARSAEILSGLALPTVIVQEGGYNVGVIGGLLERFLTAFGR</sequence>
<evidence type="ECO:0000256" key="2">
    <source>
        <dbReference type="ARBA" id="ARBA00005947"/>
    </source>
</evidence>
<dbReference type="Proteomes" id="UP000188879">
    <property type="component" value="Unassembled WGS sequence"/>
</dbReference>
<name>A0A1V2H6S5_9PROT</name>
<proteinExistence type="inferred from homology"/>
<dbReference type="InterPro" id="IPR000286">
    <property type="entry name" value="HDACs"/>
</dbReference>
<comment type="cofactor">
    <cofactor evidence="1">
        <name>Zn(2+)</name>
        <dbReference type="ChEBI" id="CHEBI:29105"/>
    </cofactor>
</comment>
<dbReference type="AlphaFoldDB" id="A0A1V2H6S5"/>
<keyword evidence="3" id="KW-0479">Metal-binding</keyword>
<reference evidence="7 8" key="1">
    <citation type="submission" date="2016-10" db="EMBL/GenBank/DDBJ databases">
        <title>Draft Genome sequence of Roseomonas sp. strain M3.</title>
        <authorList>
            <person name="Subhash Y."/>
            <person name="Lee S."/>
        </authorList>
    </citation>
    <scope>NUCLEOTIDE SEQUENCE [LARGE SCALE GENOMIC DNA]</scope>
    <source>
        <strain evidence="7 8">M3</strain>
    </source>
</reference>
<keyword evidence="8" id="KW-1185">Reference proteome</keyword>
<comment type="similarity">
    <text evidence="2">Belongs to the histone deacetylase family.</text>
</comment>
<dbReference type="CDD" id="cd10001">
    <property type="entry name" value="HDAC_classII_APAH"/>
    <property type="match status" value="1"/>
</dbReference>
<organism evidence="7 8">
    <name type="scientific">Teichococcus deserti</name>
    <dbReference type="NCBI Taxonomy" id="1817963"/>
    <lineage>
        <taxon>Bacteria</taxon>
        <taxon>Pseudomonadati</taxon>
        <taxon>Pseudomonadota</taxon>
        <taxon>Alphaproteobacteria</taxon>
        <taxon>Acetobacterales</taxon>
        <taxon>Roseomonadaceae</taxon>
        <taxon>Roseomonas</taxon>
    </lineage>
</organism>
<evidence type="ECO:0000256" key="5">
    <source>
        <dbReference type="ARBA" id="ARBA00022833"/>
    </source>
</evidence>
<dbReference type="Pfam" id="PF00850">
    <property type="entry name" value="Hist_deacetyl"/>
    <property type="match status" value="1"/>
</dbReference>
<keyword evidence="4 7" id="KW-0378">Hydrolase</keyword>
<feature type="domain" description="Histone deacetylase" evidence="6">
    <location>
        <begin position="28"/>
        <end position="336"/>
    </location>
</feature>
<keyword evidence="5" id="KW-0862">Zinc</keyword>
<dbReference type="Gene3D" id="3.40.800.20">
    <property type="entry name" value="Histone deacetylase domain"/>
    <property type="match status" value="1"/>
</dbReference>
<dbReference type="GO" id="GO:0004407">
    <property type="term" value="F:histone deacetylase activity"/>
    <property type="evidence" value="ECO:0007669"/>
    <property type="project" value="TreeGrafter"/>
</dbReference>
<dbReference type="OrthoDB" id="9808367at2"/>
<dbReference type="GO" id="GO:0040029">
    <property type="term" value="P:epigenetic regulation of gene expression"/>
    <property type="evidence" value="ECO:0007669"/>
    <property type="project" value="TreeGrafter"/>
</dbReference>
<evidence type="ECO:0000256" key="4">
    <source>
        <dbReference type="ARBA" id="ARBA00022801"/>
    </source>
</evidence>
<dbReference type="InterPro" id="IPR023801">
    <property type="entry name" value="His_deacetylse_dom"/>
</dbReference>
<dbReference type="PANTHER" id="PTHR10625:SF17">
    <property type="entry name" value="HISTONE DEACETYLASE 8"/>
    <property type="match status" value="1"/>
</dbReference>
<dbReference type="SUPFAM" id="SSF52768">
    <property type="entry name" value="Arginase/deacetylase"/>
    <property type="match status" value="1"/>
</dbReference>